<dbReference type="EMBL" id="AFBP01000017">
    <property type="protein sequence ID" value="EGG56424.1"/>
    <property type="molecule type" value="Genomic_DNA"/>
</dbReference>
<accession>F3QIM7</accession>
<keyword evidence="2" id="KW-1185">Reference proteome</keyword>
<proteinExistence type="predicted"/>
<dbReference type="AlphaFoldDB" id="F3QIM7"/>
<dbReference type="GeneID" id="43348262"/>
<gene>
    <name evidence="1" type="ORF">HMPREF9439_00777</name>
</gene>
<reference evidence="1 2" key="1">
    <citation type="submission" date="2011-02" db="EMBL/GenBank/DDBJ databases">
        <authorList>
            <person name="Weinstock G."/>
            <person name="Sodergren E."/>
            <person name="Clifton S."/>
            <person name="Fulton L."/>
            <person name="Fulton B."/>
            <person name="Courtney L."/>
            <person name="Fronick C."/>
            <person name="Harrison M."/>
            <person name="Strong C."/>
            <person name="Farmer C."/>
            <person name="Delahaunty K."/>
            <person name="Markovic C."/>
            <person name="Hall O."/>
            <person name="Minx P."/>
            <person name="Tomlinson C."/>
            <person name="Mitreva M."/>
            <person name="Hou S."/>
            <person name="Chen J."/>
            <person name="Wollam A."/>
            <person name="Pepin K.H."/>
            <person name="Johnson M."/>
            <person name="Bhonagiri V."/>
            <person name="Zhang X."/>
            <person name="Suruliraj S."/>
            <person name="Warren W."/>
            <person name="Chinwalla A."/>
            <person name="Mardis E.R."/>
            <person name="Wilson R.K."/>
        </authorList>
    </citation>
    <scope>NUCLEOTIDE SEQUENCE [LARGE SCALE GENOMIC DNA]</scope>
    <source>
        <strain evidence="1 2">YIT 11859</strain>
    </source>
</reference>
<protein>
    <submittedName>
        <fullName evidence="1">Uncharacterized protein</fullName>
    </submittedName>
</protein>
<name>F3QIM7_9BURK</name>
<dbReference type="eggNOG" id="ENOG5034317">
    <property type="taxonomic scope" value="Bacteria"/>
</dbReference>
<dbReference type="Proteomes" id="UP000005156">
    <property type="component" value="Unassembled WGS sequence"/>
</dbReference>
<organism evidence="1 2">
    <name type="scientific">Parasutterella excrementihominis YIT 11859</name>
    <dbReference type="NCBI Taxonomy" id="762966"/>
    <lineage>
        <taxon>Bacteria</taxon>
        <taxon>Pseudomonadati</taxon>
        <taxon>Pseudomonadota</taxon>
        <taxon>Betaproteobacteria</taxon>
        <taxon>Burkholderiales</taxon>
        <taxon>Sutterellaceae</taxon>
        <taxon>Parasutterella</taxon>
    </lineage>
</organism>
<comment type="caution">
    <text evidence="1">The sequence shown here is derived from an EMBL/GenBank/DDBJ whole genome shotgun (WGS) entry which is preliminary data.</text>
</comment>
<dbReference type="HOGENOM" id="CLU_2506268_0_0_4"/>
<evidence type="ECO:0000313" key="1">
    <source>
        <dbReference type="EMBL" id="EGG56424.1"/>
    </source>
</evidence>
<sequence>MVLFGIWSILVAMKRIINERGGNLGDSMHEEIAAVYKGSNDEETFTAAFMFMEYYLDFLFKGCRSRSFQLEDSAEEWILRDLDIENRWAEPLPSIFD</sequence>
<dbReference type="RefSeq" id="WP_008863742.1">
    <property type="nucleotide sequence ID" value="NZ_GL883690.1"/>
</dbReference>
<evidence type="ECO:0000313" key="2">
    <source>
        <dbReference type="Proteomes" id="UP000005156"/>
    </source>
</evidence>